<feature type="region of interest" description="Disordered" evidence="1">
    <location>
        <begin position="131"/>
        <end position="151"/>
    </location>
</feature>
<dbReference type="InParanoid" id="A0A165DHT7"/>
<dbReference type="AlphaFoldDB" id="A0A165DHT7"/>
<sequence length="151" mass="16426">MSVRPNGRECTGLWQESQTPSQTHPRARGEQGKPRAASVQDTDGRNRELPKELVRVASVDEGGGPRMVSPATASRLLPSLWHAPLLSALQYHAVRSRRVVQALVAAAERPSARVDFVEILGAHARLLSPLSTPPSLDPWQRAPQPGGCLYK</sequence>
<keyword evidence="3" id="KW-1185">Reference proteome</keyword>
<name>A0A165DHT7_9BASI</name>
<proteinExistence type="predicted"/>
<evidence type="ECO:0000256" key="1">
    <source>
        <dbReference type="SAM" id="MobiDB-lite"/>
    </source>
</evidence>
<evidence type="ECO:0000313" key="3">
    <source>
        <dbReference type="Proteomes" id="UP000076842"/>
    </source>
</evidence>
<dbReference type="Proteomes" id="UP000076842">
    <property type="component" value="Unassembled WGS sequence"/>
</dbReference>
<feature type="region of interest" description="Disordered" evidence="1">
    <location>
        <begin position="1"/>
        <end position="52"/>
    </location>
</feature>
<evidence type="ECO:0000313" key="2">
    <source>
        <dbReference type="EMBL" id="KZT52822.1"/>
    </source>
</evidence>
<protein>
    <submittedName>
        <fullName evidence="2">Uncharacterized protein</fullName>
    </submittedName>
</protein>
<dbReference type="EMBL" id="KV424054">
    <property type="protein sequence ID" value="KZT52822.1"/>
    <property type="molecule type" value="Genomic_DNA"/>
</dbReference>
<reference evidence="2 3" key="1">
    <citation type="journal article" date="2016" name="Mol. Biol. Evol.">
        <title>Comparative Genomics of Early-Diverging Mushroom-Forming Fungi Provides Insights into the Origins of Lignocellulose Decay Capabilities.</title>
        <authorList>
            <person name="Nagy L.G."/>
            <person name="Riley R."/>
            <person name="Tritt A."/>
            <person name="Adam C."/>
            <person name="Daum C."/>
            <person name="Floudas D."/>
            <person name="Sun H."/>
            <person name="Yadav J.S."/>
            <person name="Pangilinan J."/>
            <person name="Larsson K.H."/>
            <person name="Matsuura K."/>
            <person name="Barry K."/>
            <person name="Labutti K."/>
            <person name="Kuo R."/>
            <person name="Ohm R.A."/>
            <person name="Bhattacharya S.S."/>
            <person name="Shirouzu T."/>
            <person name="Yoshinaga Y."/>
            <person name="Martin F.M."/>
            <person name="Grigoriev I.V."/>
            <person name="Hibbett D.S."/>
        </authorList>
    </citation>
    <scope>NUCLEOTIDE SEQUENCE [LARGE SCALE GENOMIC DNA]</scope>
    <source>
        <strain evidence="2 3">HHB12733</strain>
    </source>
</reference>
<gene>
    <name evidence="2" type="ORF">CALCODRAFT_486832</name>
</gene>
<accession>A0A165DHT7</accession>
<organism evidence="2 3">
    <name type="scientific">Calocera cornea HHB12733</name>
    <dbReference type="NCBI Taxonomy" id="1353952"/>
    <lineage>
        <taxon>Eukaryota</taxon>
        <taxon>Fungi</taxon>
        <taxon>Dikarya</taxon>
        <taxon>Basidiomycota</taxon>
        <taxon>Agaricomycotina</taxon>
        <taxon>Dacrymycetes</taxon>
        <taxon>Dacrymycetales</taxon>
        <taxon>Dacrymycetaceae</taxon>
        <taxon>Calocera</taxon>
    </lineage>
</organism>
<feature type="compositionally biased region" description="Basic and acidic residues" evidence="1">
    <location>
        <begin position="42"/>
        <end position="52"/>
    </location>
</feature>
<feature type="compositionally biased region" description="Polar residues" evidence="1">
    <location>
        <begin position="14"/>
        <end position="24"/>
    </location>
</feature>